<dbReference type="PANTHER" id="PTHR42695">
    <property type="entry name" value="GLUTAMINE AMIDOTRANSFERASE YLR126C-RELATED"/>
    <property type="match status" value="1"/>
</dbReference>
<evidence type="ECO:0000259" key="1">
    <source>
        <dbReference type="Pfam" id="PF00117"/>
    </source>
</evidence>
<dbReference type="PROSITE" id="PS51273">
    <property type="entry name" value="GATASE_TYPE_1"/>
    <property type="match status" value="1"/>
</dbReference>
<name>A0A6J5AUT2_9BURK</name>
<sequence length="252" mass="26807">MARGPSGPRADSATDMPHKPLAILQMGRPPEDLRATHGEQADWVAAALDGIDVPLTVLHPAARDALPDPASLRGAVLTGSWSMVTDREPWSERTAQWLRDAMAAQLPLLGICYGHQLMAHAFGGVVDYHPRGREIGLHTVQRLPAAAADPLLASLPDRFLAHLTHEQSVLQPPATATVLAGTAHDPHQVLRYGPRALSVQFHPEFTAGLMDACLARRQGLLAADGHDVAALRAALAPTPHAQSILRGFAAAC</sequence>
<keyword evidence="3" id="KW-1185">Reference proteome</keyword>
<dbReference type="InterPro" id="IPR017926">
    <property type="entry name" value="GATASE"/>
</dbReference>
<organism evidence="2 3">
    <name type="scientific">Achromobacter insuavis</name>
    <dbReference type="NCBI Taxonomy" id="1287735"/>
    <lineage>
        <taxon>Bacteria</taxon>
        <taxon>Pseudomonadati</taxon>
        <taxon>Pseudomonadota</taxon>
        <taxon>Betaproteobacteria</taxon>
        <taxon>Burkholderiales</taxon>
        <taxon>Alcaligenaceae</taxon>
        <taxon>Achromobacter</taxon>
    </lineage>
</organism>
<dbReference type="NCBIfam" id="NF006562">
    <property type="entry name" value="PRK09065.1"/>
    <property type="match status" value="1"/>
</dbReference>
<dbReference type="CDD" id="cd01741">
    <property type="entry name" value="GATase1_1"/>
    <property type="match status" value="1"/>
</dbReference>
<dbReference type="Proteomes" id="UP000507979">
    <property type="component" value="Unassembled WGS sequence"/>
</dbReference>
<gene>
    <name evidence="2" type="ORF">LMG26845_04199</name>
</gene>
<dbReference type="InterPro" id="IPR044992">
    <property type="entry name" value="ChyE-like"/>
</dbReference>
<dbReference type="InterPro" id="IPR029062">
    <property type="entry name" value="Class_I_gatase-like"/>
</dbReference>
<reference evidence="2 3" key="1">
    <citation type="submission" date="2020-04" db="EMBL/GenBank/DDBJ databases">
        <authorList>
            <person name="De Canck E."/>
        </authorList>
    </citation>
    <scope>NUCLEOTIDE SEQUENCE [LARGE SCALE GENOMIC DNA]</scope>
    <source>
        <strain evidence="2 3">LMG 26845</strain>
    </source>
</reference>
<evidence type="ECO:0000313" key="2">
    <source>
        <dbReference type="EMBL" id="CAB3679664.1"/>
    </source>
</evidence>
<proteinExistence type="predicted"/>
<accession>A0A6J5AUT2</accession>
<dbReference type="Gene3D" id="3.40.50.880">
    <property type="match status" value="1"/>
</dbReference>
<dbReference type="PRINTS" id="PR00096">
    <property type="entry name" value="GATASE"/>
</dbReference>
<dbReference type="PANTHER" id="PTHR42695:SF5">
    <property type="entry name" value="GLUTAMINE AMIDOTRANSFERASE YLR126C-RELATED"/>
    <property type="match status" value="1"/>
</dbReference>
<dbReference type="Pfam" id="PF00117">
    <property type="entry name" value="GATase"/>
    <property type="match status" value="1"/>
</dbReference>
<dbReference type="EMBL" id="CADIJR010000048">
    <property type="protein sequence ID" value="CAB3679664.1"/>
    <property type="molecule type" value="Genomic_DNA"/>
</dbReference>
<protein>
    <recommendedName>
        <fullName evidence="1">Glutamine amidotransferase domain-containing protein</fullName>
    </recommendedName>
</protein>
<feature type="domain" description="Glutamine amidotransferase" evidence="1">
    <location>
        <begin position="91"/>
        <end position="213"/>
    </location>
</feature>
<dbReference type="GO" id="GO:0005829">
    <property type="term" value="C:cytosol"/>
    <property type="evidence" value="ECO:0007669"/>
    <property type="project" value="TreeGrafter"/>
</dbReference>
<evidence type="ECO:0000313" key="3">
    <source>
        <dbReference type="Proteomes" id="UP000507979"/>
    </source>
</evidence>
<dbReference type="SUPFAM" id="SSF52317">
    <property type="entry name" value="Class I glutamine amidotransferase-like"/>
    <property type="match status" value="1"/>
</dbReference>
<dbReference type="AlphaFoldDB" id="A0A6J5AUT2"/>